<evidence type="ECO:0000313" key="3">
    <source>
        <dbReference type="Proteomes" id="UP000434342"/>
    </source>
</evidence>
<sequence>MSSTAQTPGTAGAPDERELAYRALVRATRGLGLPQEFAYVMSGELKSAKAMRQMTTYLMSARPGSVEEVVDEMLAIVQNRNTWIEHQMREQSNARITAWYNRPDRPSEDFEDPEDTL</sequence>
<dbReference type="RefSeq" id="WP_154539967.1">
    <property type="nucleotide sequence ID" value="NZ_VUND01000001.1"/>
</dbReference>
<reference evidence="2 3" key="1">
    <citation type="submission" date="2019-08" db="EMBL/GenBank/DDBJ databases">
        <title>In-depth cultivation of the pig gut microbiome towards novel bacterial diversity and tailored functional studies.</title>
        <authorList>
            <person name="Wylensek D."/>
            <person name="Hitch T.C.A."/>
            <person name="Clavel T."/>
        </authorList>
    </citation>
    <scope>NUCLEOTIDE SEQUENCE [LARGE SCALE GENOMIC DNA]</scope>
    <source>
        <strain evidence="2 3">WB01_CNA04</strain>
    </source>
</reference>
<protein>
    <submittedName>
        <fullName evidence="2">Uncharacterized protein</fullName>
    </submittedName>
</protein>
<evidence type="ECO:0000313" key="2">
    <source>
        <dbReference type="EMBL" id="MST59934.1"/>
    </source>
</evidence>
<evidence type="ECO:0000256" key="1">
    <source>
        <dbReference type="SAM" id="MobiDB-lite"/>
    </source>
</evidence>
<organism evidence="2 3">
    <name type="scientific">Parafannyhessea umbonata</name>
    <dbReference type="NCBI Taxonomy" id="604330"/>
    <lineage>
        <taxon>Bacteria</taxon>
        <taxon>Bacillati</taxon>
        <taxon>Actinomycetota</taxon>
        <taxon>Coriobacteriia</taxon>
        <taxon>Coriobacteriales</taxon>
        <taxon>Atopobiaceae</taxon>
        <taxon>Parafannyhessea</taxon>
    </lineage>
</organism>
<name>A0A6N7X944_9ACTN</name>
<proteinExistence type="predicted"/>
<feature type="region of interest" description="Disordered" evidence="1">
    <location>
        <begin position="94"/>
        <end position="117"/>
    </location>
</feature>
<accession>A0A6N7X944</accession>
<dbReference type="AlphaFoldDB" id="A0A6N7X944"/>
<comment type="caution">
    <text evidence="2">The sequence shown here is derived from an EMBL/GenBank/DDBJ whole genome shotgun (WGS) entry which is preliminary data.</text>
</comment>
<dbReference type="Proteomes" id="UP000434342">
    <property type="component" value="Unassembled WGS sequence"/>
</dbReference>
<dbReference type="EMBL" id="VUND01000001">
    <property type="protein sequence ID" value="MST59934.1"/>
    <property type="molecule type" value="Genomic_DNA"/>
</dbReference>
<gene>
    <name evidence="2" type="ORF">FYJ69_03245</name>
</gene>